<keyword evidence="2" id="KW-0255">Endonuclease</keyword>
<comment type="caution">
    <text evidence="2">The sequence shown here is derived from an EMBL/GenBank/DDBJ whole genome shotgun (WGS) entry which is preliminary data.</text>
</comment>
<reference evidence="2 3" key="1">
    <citation type="submission" date="2018-10" db="EMBL/GenBank/DDBJ databases">
        <title>Dokdonia luteus sp. nov., isolated from sea water.</title>
        <authorList>
            <person name="Zhou L.Y."/>
            <person name="Du Z.J."/>
        </authorList>
    </citation>
    <scope>NUCLEOTIDE SEQUENCE [LARGE SCALE GENOMIC DNA]</scope>
    <source>
        <strain evidence="2 3">SH27</strain>
    </source>
</reference>
<keyword evidence="3" id="KW-1185">Reference proteome</keyword>
<name>A0A3M0GSE2_9FLAO</name>
<dbReference type="InterPro" id="IPR036237">
    <property type="entry name" value="Xyl_isomerase-like_sf"/>
</dbReference>
<keyword evidence="2" id="KW-0378">Hydrolase</keyword>
<dbReference type="SUPFAM" id="SSF51658">
    <property type="entry name" value="Xylose isomerase-like"/>
    <property type="match status" value="1"/>
</dbReference>
<evidence type="ECO:0000259" key="1">
    <source>
        <dbReference type="Pfam" id="PF01261"/>
    </source>
</evidence>
<dbReference type="OrthoDB" id="837145at2"/>
<dbReference type="InterPro" id="IPR013022">
    <property type="entry name" value="Xyl_isomerase-like_TIM-brl"/>
</dbReference>
<sequence length="289" mass="32905">MRNLLVFIILTLVLSSCGTQKTKNVSKYPFAQENLIPWSIVAFDSLKRRPAERVAMVKKLGFDRYAFGGRQEHIDKMEEEIGIARSENVEISAVWLYLNHKKDSVGKLKPMSEQVFQTLEKTGLQTQIWVGFHPEYFDGLDDDKAFTKALSMLSYLAQRAERIGCTINMYNHGGWYGDPKNQLEIINRLPQYNIGVVYNFHHAHEELDAYDENIAMLLPYLKCVNLNGMKAGGPKILTIGQGELEKQMIQRLLDLGYDGPWGILGHVKGGDPEVLLDKNMRGLWGLFPQ</sequence>
<protein>
    <submittedName>
        <fullName evidence="2">AP endonuclease</fullName>
    </submittedName>
</protein>
<dbReference type="GO" id="GO:0004519">
    <property type="term" value="F:endonuclease activity"/>
    <property type="evidence" value="ECO:0007669"/>
    <property type="project" value="UniProtKB-KW"/>
</dbReference>
<organism evidence="2 3">
    <name type="scientific">Dokdonia sinensis</name>
    <dbReference type="NCBI Taxonomy" id="2479847"/>
    <lineage>
        <taxon>Bacteria</taxon>
        <taxon>Pseudomonadati</taxon>
        <taxon>Bacteroidota</taxon>
        <taxon>Flavobacteriia</taxon>
        <taxon>Flavobacteriales</taxon>
        <taxon>Flavobacteriaceae</taxon>
        <taxon>Dokdonia</taxon>
    </lineage>
</organism>
<evidence type="ECO:0000313" key="3">
    <source>
        <dbReference type="Proteomes" id="UP000281985"/>
    </source>
</evidence>
<dbReference type="EMBL" id="REFV01000001">
    <property type="protein sequence ID" value="RMB64149.1"/>
    <property type="molecule type" value="Genomic_DNA"/>
</dbReference>
<keyword evidence="2" id="KW-0540">Nuclease</keyword>
<gene>
    <name evidence="2" type="ORF">EAX61_01870</name>
</gene>
<accession>A0A3M0GSE2</accession>
<dbReference type="Pfam" id="PF01261">
    <property type="entry name" value="AP_endonuc_2"/>
    <property type="match status" value="1"/>
</dbReference>
<dbReference type="AlphaFoldDB" id="A0A3M0GSE2"/>
<dbReference type="RefSeq" id="WP_121915945.1">
    <property type="nucleotide sequence ID" value="NZ_REFV01000001.1"/>
</dbReference>
<dbReference type="Proteomes" id="UP000281985">
    <property type="component" value="Unassembled WGS sequence"/>
</dbReference>
<proteinExistence type="predicted"/>
<evidence type="ECO:0000313" key="2">
    <source>
        <dbReference type="EMBL" id="RMB64149.1"/>
    </source>
</evidence>
<dbReference type="PROSITE" id="PS51257">
    <property type="entry name" value="PROKAR_LIPOPROTEIN"/>
    <property type="match status" value="1"/>
</dbReference>
<dbReference type="Gene3D" id="3.20.20.150">
    <property type="entry name" value="Divalent-metal-dependent TIM barrel enzymes"/>
    <property type="match status" value="1"/>
</dbReference>
<feature type="domain" description="Xylose isomerase-like TIM barrel" evidence="1">
    <location>
        <begin position="82"/>
        <end position="263"/>
    </location>
</feature>